<keyword evidence="2" id="KW-0812">Transmembrane</keyword>
<feature type="transmembrane region" description="Helical" evidence="2">
    <location>
        <begin position="142"/>
        <end position="162"/>
    </location>
</feature>
<sequence length="186" mass="19664">MDQTAAAASTQQLNDDGGGGEKKKREVCILVHDSRDTVLYNDGSSSVMSSRAVVKVIPRTTHDGLKRVAATATVATTSPDLEMGVIEAADVDDKAAAPPVGEEGRRRPCCFHLMGSLLVLAVVYIPFYWVLTLGGMPAVGKLAFLVASWPLCLMLWFIACVLPNQDHGDANDDHAAATATAPSSKP</sequence>
<evidence type="ECO:0000313" key="3">
    <source>
        <dbReference type="EMBL" id="EAY80369.1"/>
    </source>
</evidence>
<dbReference type="HOGENOM" id="CLU_1456729_0_0_1"/>
<dbReference type="Gramene" id="BGIOSGA034283-TA">
    <property type="protein sequence ID" value="BGIOSGA034283-PA"/>
    <property type="gene ID" value="BGIOSGA034283"/>
</dbReference>
<keyword evidence="4" id="KW-1185">Reference proteome</keyword>
<proteinExistence type="predicted"/>
<organism evidence="3 4">
    <name type="scientific">Oryza sativa subsp. indica</name>
    <name type="common">Rice</name>
    <dbReference type="NCBI Taxonomy" id="39946"/>
    <lineage>
        <taxon>Eukaryota</taxon>
        <taxon>Viridiplantae</taxon>
        <taxon>Streptophyta</taxon>
        <taxon>Embryophyta</taxon>
        <taxon>Tracheophyta</taxon>
        <taxon>Spermatophyta</taxon>
        <taxon>Magnoliopsida</taxon>
        <taxon>Liliopsida</taxon>
        <taxon>Poales</taxon>
        <taxon>Poaceae</taxon>
        <taxon>BOP clade</taxon>
        <taxon>Oryzoideae</taxon>
        <taxon>Oryzeae</taxon>
        <taxon>Oryzinae</taxon>
        <taxon>Oryza</taxon>
        <taxon>Oryza sativa</taxon>
    </lineage>
</organism>
<gene>
    <name evidence="3" type="ORF">OsI_35543</name>
</gene>
<keyword evidence="2" id="KW-0472">Membrane</keyword>
<dbReference type="EMBL" id="CM000136">
    <property type="protein sequence ID" value="EAY80369.1"/>
    <property type="molecule type" value="Genomic_DNA"/>
</dbReference>
<dbReference type="AlphaFoldDB" id="A2ZCN5"/>
<feature type="compositionally biased region" description="Polar residues" evidence="1">
    <location>
        <begin position="1"/>
        <end position="14"/>
    </location>
</feature>
<reference evidence="3 4" key="1">
    <citation type="journal article" date="2005" name="PLoS Biol.">
        <title>The genomes of Oryza sativa: a history of duplications.</title>
        <authorList>
            <person name="Yu J."/>
            <person name="Wang J."/>
            <person name="Lin W."/>
            <person name="Li S."/>
            <person name="Li H."/>
            <person name="Zhou J."/>
            <person name="Ni P."/>
            <person name="Dong W."/>
            <person name="Hu S."/>
            <person name="Zeng C."/>
            <person name="Zhang J."/>
            <person name="Zhang Y."/>
            <person name="Li R."/>
            <person name="Xu Z."/>
            <person name="Li S."/>
            <person name="Li X."/>
            <person name="Zheng H."/>
            <person name="Cong L."/>
            <person name="Lin L."/>
            <person name="Yin J."/>
            <person name="Geng J."/>
            <person name="Li G."/>
            <person name="Shi J."/>
            <person name="Liu J."/>
            <person name="Lv H."/>
            <person name="Li J."/>
            <person name="Wang J."/>
            <person name="Deng Y."/>
            <person name="Ran L."/>
            <person name="Shi X."/>
            <person name="Wang X."/>
            <person name="Wu Q."/>
            <person name="Li C."/>
            <person name="Ren X."/>
            <person name="Wang J."/>
            <person name="Wang X."/>
            <person name="Li D."/>
            <person name="Liu D."/>
            <person name="Zhang X."/>
            <person name="Ji Z."/>
            <person name="Zhao W."/>
            <person name="Sun Y."/>
            <person name="Zhang Z."/>
            <person name="Bao J."/>
            <person name="Han Y."/>
            <person name="Dong L."/>
            <person name="Ji J."/>
            <person name="Chen P."/>
            <person name="Wu S."/>
            <person name="Liu J."/>
            <person name="Xiao Y."/>
            <person name="Bu D."/>
            <person name="Tan J."/>
            <person name="Yang L."/>
            <person name="Ye C."/>
            <person name="Zhang J."/>
            <person name="Xu J."/>
            <person name="Zhou Y."/>
            <person name="Yu Y."/>
            <person name="Zhang B."/>
            <person name="Zhuang S."/>
            <person name="Wei H."/>
            <person name="Liu B."/>
            <person name="Lei M."/>
            <person name="Yu H."/>
            <person name="Li Y."/>
            <person name="Xu H."/>
            <person name="Wei S."/>
            <person name="He X."/>
            <person name="Fang L."/>
            <person name="Zhang Z."/>
            <person name="Zhang Y."/>
            <person name="Huang X."/>
            <person name="Su Z."/>
            <person name="Tong W."/>
            <person name="Li J."/>
            <person name="Tong Z."/>
            <person name="Li S."/>
            <person name="Ye J."/>
            <person name="Wang L."/>
            <person name="Fang L."/>
            <person name="Lei T."/>
            <person name="Chen C."/>
            <person name="Chen H."/>
            <person name="Xu Z."/>
            <person name="Li H."/>
            <person name="Huang H."/>
            <person name="Zhang F."/>
            <person name="Xu H."/>
            <person name="Li N."/>
            <person name="Zhao C."/>
            <person name="Li S."/>
            <person name="Dong L."/>
            <person name="Huang Y."/>
            <person name="Li L."/>
            <person name="Xi Y."/>
            <person name="Qi Q."/>
            <person name="Li W."/>
            <person name="Zhang B."/>
            <person name="Hu W."/>
            <person name="Zhang Y."/>
            <person name="Tian X."/>
            <person name="Jiao Y."/>
            <person name="Liang X."/>
            <person name="Jin J."/>
            <person name="Gao L."/>
            <person name="Zheng W."/>
            <person name="Hao B."/>
            <person name="Liu S."/>
            <person name="Wang W."/>
            <person name="Yuan L."/>
            <person name="Cao M."/>
            <person name="McDermott J."/>
            <person name="Samudrala R."/>
            <person name="Wang J."/>
            <person name="Wong G.K."/>
            <person name="Yang H."/>
        </authorList>
    </citation>
    <scope>NUCLEOTIDE SEQUENCE [LARGE SCALE GENOMIC DNA]</scope>
    <source>
        <strain evidence="4">cv. 93-11</strain>
    </source>
</reference>
<keyword evidence="2" id="KW-1133">Transmembrane helix</keyword>
<protein>
    <submittedName>
        <fullName evidence="3">Uncharacterized protein</fullName>
    </submittedName>
</protein>
<accession>A2ZCN5</accession>
<evidence type="ECO:0000313" key="4">
    <source>
        <dbReference type="Proteomes" id="UP000007015"/>
    </source>
</evidence>
<feature type="transmembrane region" description="Helical" evidence="2">
    <location>
        <begin position="109"/>
        <end position="130"/>
    </location>
</feature>
<feature type="region of interest" description="Disordered" evidence="1">
    <location>
        <begin position="1"/>
        <end position="21"/>
    </location>
</feature>
<evidence type="ECO:0000256" key="2">
    <source>
        <dbReference type="SAM" id="Phobius"/>
    </source>
</evidence>
<dbReference type="Proteomes" id="UP000007015">
    <property type="component" value="Chromosome 11"/>
</dbReference>
<evidence type="ECO:0000256" key="1">
    <source>
        <dbReference type="SAM" id="MobiDB-lite"/>
    </source>
</evidence>
<name>A2ZCN5_ORYSI</name>